<feature type="domain" description="Luciferase-like" evidence="1">
    <location>
        <begin position="11"/>
        <end position="234"/>
    </location>
</feature>
<evidence type="ECO:0000259" key="1">
    <source>
        <dbReference type="Pfam" id="PF00296"/>
    </source>
</evidence>
<dbReference type="Gene3D" id="3.20.20.30">
    <property type="entry name" value="Luciferase-like domain"/>
    <property type="match status" value="1"/>
</dbReference>
<dbReference type="InterPro" id="IPR011251">
    <property type="entry name" value="Luciferase-like_dom"/>
</dbReference>
<proteinExistence type="predicted"/>
<dbReference type="SUPFAM" id="SSF51679">
    <property type="entry name" value="Bacterial luciferase-like"/>
    <property type="match status" value="1"/>
</dbReference>
<reference evidence="3" key="1">
    <citation type="journal article" date="2019" name="Int. J. Syst. Evol. Microbiol.">
        <title>The Global Catalogue of Microorganisms (GCM) 10K type strain sequencing project: providing services to taxonomists for standard genome sequencing and annotation.</title>
        <authorList>
            <consortium name="The Broad Institute Genomics Platform"/>
            <consortium name="The Broad Institute Genome Sequencing Center for Infectious Disease"/>
            <person name="Wu L."/>
            <person name="Ma J."/>
        </authorList>
    </citation>
    <scope>NUCLEOTIDE SEQUENCE [LARGE SCALE GENOMIC DNA]</scope>
    <source>
        <strain evidence="3">JCM 17986</strain>
    </source>
</reference>
<dbReference type="NCBIfam" id="TIGR03619">
    <property type="entry name" value="F420_Rv2161c"/>
    <property type="match status" value="1"/>
</dbReference>
<dbReference type="RefSeq" id="WP_345674747.1">
    <property type="nucleotide sequence ID" value="NZ_BAABHS010000005.1"/>
</dbReference>
<accession>A0ABP9GY54</accession>
<organism evidence="2 3">
    <name type="scientific">Yinghuangia aomiensis</name>
    <dbReference type="NCBI Taxonomy" id="676205"/>
    <lineage>
        <taxon>Bacteria</taxon>
        <taxon>Bacillati</taxon>
        <taxon>Actinomycetota</taxon>
        <taxon>Actinomycetes</taxon>
        <taxon>Kitasatosporales</taxon>
        <taxon>Streptomycetaceae</taxon>
        <taxon>Yinghuangia</taxon>
    </lineage>
</organism>
<sequence length="292" mass="32374">MKWTLAAALVEADQLLGLAQAAEEHGYASVAMPDSVFYPESVSAKYPYTDDGERFWAPDTVYVDPFTAIPAMAAVTRTIRFYTNVLKLPLRDPLLTAKQVSSMAVMSGERFGLGVGLSWMPEEFAYTGTEMRTRGARTDEAIEIVKAVCGGGGPQWVEYHGKHYDFGRLMISPAPRNPLPVYVGGHSEPALRRAARLGDGWISVNTTSDQIVAATARLRELRAEYGRDHLPFEIKVMPVDIADLDGYRRLEEAGVTECQASPWWAYPADDPTAARHRLDAVRRFADDVIARY</sequence>
<dbReference type="InterPro" id="IPR019921">
    <property type="entry name" value="Lucif-like_OxRdtase_Rv2161c"/>
</dbReference>
<name>A0ABP9GY54_9ACTN</name>
<protein>
    <submittedName>
        <fullName evidence="2">TIGR03619 family F420-dependent LLM class oxidoreductase</fullName>
    </submittedName>
</protein>
<evidence type="ECO:0000313" key="2">
    <source>
        <dbReference type="EMBL" id="GAA4955922.1"/>
    </source>
</evidence>
<dbReference type="PANTHER" id="PTHR30011:SF32">
    <property type="entry name" value="CONSERVED PROTEIN"/>
    <property type="match status" value="1"/>
</dbReference>
<dbReference type="Pfam" id="PF00296">
    <property type="entry name" value="Bac_luciferase"/>
    <property type="match status" value="1"/>
</dbReference>
<evidence type="ECO:0000313" key="3">
    <source>
        <dbReference type="Proteomes" id="UP001500466"/>
    </source>
</evidence>
<dbReference type="EMBL" id="BAABHS010000005">
    <property type="protein sequence ID" value="GAA4955922.1"/>
    <property type="molecule type" value="Genomic_DNA"/>
</dbReference>
<dbReference type="Proteomes" id="UP001500466">
    <property type="component" value="Unassembled WGS sequence"/>
</dbReference>
<dbReference type="PANTHER" id="PTHR30011">
    <property type="entry name" value="ALKANESULFONATE MONOOXYGENASE-RELATED"/>
    <property type="match status" value="1"/>
</dbReference>
<dbReference type="InterPro" id="IPR036661">
    <property type="entry name" value="Luciferase-like_sf"/>
</dbReference>
<comment type="caution">
    <text evidence="2">The sequence shown here is derived from an EMBL/GenBank/DDBJ whole genome shotgun (WGS) entry which is preliminary data.</text>
</comment>
<keyword evidence="3" id="KW-1185">Reference proteome</keyword>
<gene>
    <name evidence="2" type="ORF">GCM10023205_17410</name>
</gene>
<dbReference type="InterPro" id="IPR051260">
    <property type="entry name" value="Diverse_substr_monoxygenases"/>
</dbReference>